<dbReference type="GO" id="GO:0016274">
    <property type="term" value="F:protein-arginine N-methyltransferase activity"/>
    <property type="evidence" value="ECO:0007669"/>
    <property type="project" value="InterPro"/>
</dbReference>
<dbReference type="EMBL" id="KV748617">
    <property type="protein sequence ID" value="OCL14113.1"/>
    <property type="molecule type" value="Genomic_DNA"/>
</dbReference>
<feature type="domain" description="PRMT5 oligomerisation" evidence="11">
    <location>
        <begin position="571"/>
        <end position="806"/>
    </location>
</feature>
<reference evidence="12 13" key="1">
    <citation type="journal article" date="2016" name="Nat. Commun.">
        <title>Ectomycorrhizal ecology is imprinted in the genome of the dominant symbiotic fungus Cenococcum geophilum.</title>
        <authorList>
            <consortium name="DOE Joint Genome Institute"/>
            <person name="Peter M."/>
            <person name="Kohler A."/>
            <person name="Ohm R.A."/>
            <person name="Kuo A."/>
            <person name="Krutzmann J."/>
            <person name="Morin E."/>
            <person name="Arend M."/>
            <person name="Barry K.W."/>
            <person name="Binder M."/>
            <person name="Choi C."/>
            <person name="Clum A."/>
            <person name="Copeland A."/>
            <person name="Grisel N."/>
            <person name="Haridas S."/>
            <person name="Kipfer T."/>
            <person name="LaButti K."/>
            <person name="Lindquist E."/>
            <person name="Lipzen A."/>
            <person name="Maire R."/>
            <person name="Meier B."/>
            <person name="Mihaltcheva S."/>
            <person name="Molinier V."/>
            <person name="Murat C."/>
            <person name="Poggeler S."/>
            <person name="Quandt C.A."/>
            <person name="Sperisen C."/>
            <person name="Tritt A."/>
            <person name="Tisserant E."/>
            <person name="Crous P.W."/>
            <person name="Henrissat B."/>
            <person name="Nehls U."/>
            <person name="Egli S."/>
            <person name="Spatafora J.W."/>
            <person name="Grigoriev I.V."/>
            <person name="Martin F.M."/>
        </authorList>
    </citation>
    <scope>NUCLEOTIDE SEQUENCE [LARGE SCALE GENOMIC DNA]</scope>
    <source>
        <strain evidence="12 13">CBS 207.34</strain>
    </source>
</reference>
<sequence length="807" mass="88920">MDSPQSTGEMMPIFYVGQHETKRSLPVTDQILRQAQDCNYDMLTTPITTPHFHASILSLLTAYSQAHLDGSTPSSHHPMPLVPPLTPPDTPLTPNDSISQLIAFTSPWIDLASPDPLIAHLSRQVFNQEIAYAGFCGVVTVIVQGPRLHHGPMRAKGISQYARAIQEALSLGNYLQLHILMPMTDNPESESDGDVGNLARFAREDYISGHSKDGEVKVDLFGTWDAWNVIRSVCKYSSRLSVALTLPRRFPPMAIQSRWYSEPLRLLSLPATSFLVNARGSFVLSKPHQLFISRCMRLRHAPWLLLTDVGPIPGINDPDLILPFSTGTISPGAAADASSSTSSVSPSPTPAEAAQMARQVSRKSKADPTPHLSYIRYLQRNQPPRSTIERFGAGFQDFLQSPLQPLTDNLESMTYEVFEKDPIKYDWYERAIAQALRDWKSENKTVSSSTGTGFVVIAVVGSGRGPLVTRAIRASQETGVNVEVYAVEKNPNAYVLLQRHNEEDWGGMVTVVKSDMRAWKGPVLPDGSHGYVDILVSELLGSFADNELSPECLDGVQHVLNPEHGISIPTSYTAHLTPIAAPRLHADIISRSATDSNAFETPWVVMLHAIDYLATQESQQQVPSETNTNRQSQPKAEAPALPDVQTAWLFGHPCPRPILAQSNLRRGGSASGGGGGATGGDGANEHNTRFAQLTFRCNERGVCHGLAGYFETVLYDGSDGKVELSTNPVTMNQKSKDMISWFPIFFPLKVPIYVPENSEMEVSMWRQTDDRKVWYEWLIESFVTIGSRRIRLGISDLHSSKANGCLM</sequence>
<dbReference type="PANTHER" id="PTHR10738">
    <property type="entry name" value="PROTEIN ARGININE N-METHYLTRANSFERASE 5"/>
    <property type="match status" value="1"/>
</dbReference>
<evidence type="ECO:0000256" key="5">
    <source>
        <dbReference type="PIRSR" id="PIRSR015894-1"/>
    </source>
</evidence>
<dbReference type="AlphaFoldDB" id="A0A8E2FCU9"/>
<dbReference type="PANTHER" id="PTHR10738:SF0">
    <property type="entry name" value="PROTEIN ARGININE N-METHYLTRANSFERASE 5"/>
    <property type="match status" value="1"/>
</dbReference>
<gene>
    <name evidence="12" type="ORF">AOQ84DRAFT_384961</name>
</gene>
<keyword evidence="13" id="KW-1185">Reference proteome</keyword>
<feature type="binding site" evidence="6">
    <location>
        <begin position="515"/>
        <end position="516"/>
    </location>
    <ligand>
        <name>S-adenosyl-L-methionine</name>
        <dbReference type="ChEBI" id="CHEBI:59789"/>
    </ligand>
</feature>
<dbReference type="InterPro" id="IPR035247">
    <property type="entry name" value="PRMT5_TIM"/>
</dbReference>
<dbReference type="GO" id="GO:0005634">
    <property type="term" value="C:nucleus"/>
    <property type="evidence" value="ECO:0007669"/>
    <property type="project" value="TreeGrafter"/>
</dbReference>
<dbReference type="InterPro" id="IPR035075">
    <property type="entry name" value="PRMT5"/>
</dbReference>
<dbReference type="Pfam" id="PF05185">
    <property type="entry name" value="PRMT5"/>
    <property type="match status" value="1"/>
</dbReference>
<accession>A0A8E2FCU9</accession>
<dbReference type="InterPro" id="IPR007857">
    <property type="entry name" value="Arg_MeTrfase_PRMT5"/>
</dbReference>
<evidence type="ECO:0000313" key="13">
    <source>
        <dbReference type="Proteomes" id="UP000250140"/>
    </source>
</evidence>
<proteinExistence type="inferred from homology"/>
<dbReference type="SUPFAM" id="SSF53335">
    <property type="entry name" value="S-adenosyl-L-methionine-dependent methyltransferases"/>
    <property type="match status" value="1"/>
</dbReference>
<evidence type="ECO:0000256" key="7">
    <source>
        <dbReference type="PIRSR" id="PIRSR015894-3"/>
    </source>
</evidence>
<feature type="binding site" evidence="6">
    <location>
        <position position="488"/>
    </location>
    <ligand>
        <name>S-adenosyl-L-methionine</name>
        <dbReference type="ChEBI" id="CHEBI:59789"/>
    </ligand>
</feature>
<keyword evidence="3 4" id="KW-0949">S-adenosyl-L-methionine</keyword>
<evidence type="ECO:0000256" key="3">
    <source>
        <dbReference type="ARBA" id="ARBA00022691"/>
    </source>
</evidence>
<evidence type="ECO:0000259" key="11">
    <source>
        <dbReference type="Pfam" id="PF17286"/>
    </source>
</evidence>
<dbReference type="Gene3D" id="3.40.50.150">
    <property type="entry name" value="Vaccinia Virus protein VP39"/>
    <property type="match status" value="1"/>
</dbReference>
<dbReference type="GO" id="GO:0005829">
    <property type="term" value="C:cytosol"/>
    <property type="evidence" value="ECO:0007669"/>
    <property type="project" value="TreeGrafter"/>
</dbReference>
<dbReference type="Proteomes" id="UP000250140">
    <property type="component" value="Unassembled WGS sequence"/>
</dbReference>
<evidence type="ECO:0000259" key="9">
    <source>
        <dbReference type="Pfam" id="PF05185"/>
    </source>
</evidence>
<feature type="compositionally biased region" description="Low complexity" evidence="8">
    <location>
        <begin position="333"/>
        <end position="354"/>
    </location>
</feature>
<evidence type="ECO:0000313" key="12">
    <source>
        <dbReference type="EMBL" id="OCL14113.1"/>
    </source>
</evidence>
<keyword evidence="1 4" id="KW-0489">Methyltransferase</keyword>
<dbReference type="GO" id="GO:0006355">
    <property type="term" value="P:regulation of DNA-templated transcription"/>
    <property type="evidence" value="ECO:0007669"/>
    <property type="project" value="TreeGrafter"/>
</dbReference>
<protein>
    <recommendedName>
        <fullName evidence="4">Protein arginine N-methyltransferase</fullName>
    </recommendedName>
</protein>
<dbReference type="InterPro" id="IPR029063">
    <property type="entry name" value="SAM-dependent_MTases_sf"/>
</dbReference>
<dbReference type="OrthoDB" id="1368803at2759"/>
<evidence type="ECO:0000256" key="2">
    <source>
        <dbReference type="ARBA" id="ARBA00022679"/>
    </source>
</evidence>
<feature type="binding site" evidence="6">
    <location>
        <begin position="424"/>
        <end position="425"/>
    </location>
    <ligand>
        <name>S-adenosyl-L-methionine</name>
        <dbReference type="ChEBI" id="CHEBI:59789"/>
    </ligand>
</feature>
<dbReference type="Gene3D" id="3.20.20.150">
    <property type="entry name" value="Divalent-metal-dependent TIM barrel enzymes"/>
    <property type="match status" value="1"/>
</dbReference>
<dbReference type="PROSITE" id="PS51678">
    <property type="entry name" value="SAM_MT_PRMT"/>
    <property type="match status" value="1"/>
</dbReference>
<feature type="compositionally biased region" description="Polar residues" evidence="8">
    <location>
        <begin position="618"/>
        <end position="634"/>
    </location>
</feature>
<evidence type="ECO:0000256" key="8">
    <source>
        <dbReference type="SAM" id="MobiDB-lite"/>
    </source>
</evidence>
<dbReference type="CDD" id="cd02440">
    <property type="entry name" value="AdoMet_MTases"/>
    <property type="match status" value="1"/>
</dbReference>
<feature type="region of interest" description="Disordered" evidence="8">
    <location>
        <begin position="333"/>
        <end position="368"/>
    </location>
</feature>
<feature type="region of interest" description="Disordered" evidence="8">
    <location>
        <begin position="618"/>
        <end position="638"/>
    </location>
</feature>
<dbReference type="FunFam" id="2.70.160.11:FF:000018">
    <property type="entry name" value="Protein arginine N-methyltransferase"/>
    <property type="match status" value="1"/>
</dbReference>
<feature type="domain" description="PRMT5 TIM barrel" evidence="10">
    <location>
        <begin position="39"/>
        <end position="381"/>
    </location>
</feature>
<organism evidence="12 13">
    <name type="scientific">Glonium stellatum</name>
    <dbReference type="NCBI Taxonomy" id="574774"/>
    <lineage>
        <taxon>Eukaryota</taxon>
        <taxon>Fungi</taxon>
        <taxon>Dikarya</taxon>
        <taxon>Ascomycota</taxon>
        <taxon>Pezizomycotina</taxon>
        <taxon>Dothideomycetes</taxon>
        <taxon>Pleosporomycetidae</taxon>
        <taxon>Gloniales</taxon>
        <taxon>Gloniaceae</taxon>
        <taxon>Glonium</taxon>
    </lineage>
</organism>
<dbReference type="FunFam" id="3.40.50.150:FF:000149">
    <property type="entry name" value="Protein arginine N-methyltransferase"/>
    <property type="match status" value="1"/>
</dbReference>
<evidence type="ECO:0000256" key="6">
    <source>
        <dbReference type="PIRSR" id="PIRSR015894-2"/>
    </source>
</evidence>
<dbReference type="Gene3D" id="2.70.160.11">
    <property type="entry name" value="Hnrnp arginine n-methyltransferase1"/>
    <property type="match status" value="1"/>
</dbReference>
<comment type="similarity">
    <text evidence="4">Belongs to the class I-like SAM-binding methyltransferase superfamily.</text>
</comment>
<feature type="region of interest" description="Disordered" evidence="8">
    <location>
        <begin position="661"/>
        <end position="683"/>
    </location>
</feature>
<evidence type="ECO:0000259" key="10">
    <source>
        <dbReference type="Pfam" id="PF17285"/>
    </source>
</evidence>
<dbReference type="Pfam" id="PF17286">
    <property type="entry name" value="PRMT5_C"/>
    <property type="match status" value="1"/>
</dbReference>
<name>A0A8E2FCU9_9PEZI</name>
<dbReference type="InterPro" id="IPR025799">
    <property type="entry name" value="Arg_MeTrfase"/>
</dbReference>
<dbReference type="InterPro" id="IPR035248">
    <property type="entry name" value="PRMT5_C"/>
</dbReference>
<evidence type="ECO:0000256" key="1">
    <source>
        <dbReference type="ARBA" id="ARBA00022603"/>
    </source>
</evidence>
<feature type="active site" description="Proton donor/acceptor" evidence="5">
    <location>
        <position position="538"/>
    </location>
</feature>
<dbReference type="GO" id="GO:0032259">
    <property type="term" value="P:methylation"/>
    <property type="evidence" value="ECO:0007669"/>
    <property type="project" value="UniProtKB-KW"/>
</dbReference>
<feature type="binding site" evidence="6">
    <location>
        <position position="415"/>
    </location>
    <ligand>
        <name>S-adenosyl-L-methionine</name>
        <dbReference type="ChEBI" id="CHEBI:59789"/>
    </ligand>
</feature>
<evidence type="ECO:0000256" key="4">
    <source>
        <dbReference type="PIRNR" id="PIRNR015894"/>
    </source>
</evidence>
<feature type="compositionally biased region" description="Gly residues" evidence="8">
    <location>
        <begin position="669"/>
        <end position="682"/>
    </location>
</feature>
<feature type="site" description="Critical for specifying symmetric addition of methyl groups" evidence="7">
    <location>
        <position position="418"/>
    </location>
</feature>
<feature type="active site" description="Proton donor/acceptor" evidence="5">
    <location>
        <position position="547"/>
    </location>
</feature>
<dbReference type="Pfam" id="PF17285">
    <property type="entry name" value="PRMT5_TIM"/>
    <property type="match status" value="1"/>
</dbReference>
<dbReference type="PIRSF" id="PIRSF015894">
    <property type="entry name" value="Skb1_MeTrfase"/>
    <property type="match status" value="1"/>
</dbReference>
<keyword evidence="2 4" id="KW-0808">Transferase</keyword>
<feature type="domain" description="PRMT5 arginine-N-methyltransferase" evidence="9">
    <location>
        <begin position="389"/>
        <end position="568"/>
    </location>
</feature>